<protein>
    <submittedName>
        <fullName evidence="1">Uncharacterized protein</fullName>
    </submittedName>
</protein>
<name>A0ABR3XTE8_9EURO</name>
<reference evidence="1 2" key="1">
    <citation type="journal article" date="2024" name="IMA Fungus">
        <title>IMA Genome - F19 : A genome assembly and annotation guide to empower mycologists, including annotated draft genome sequences of Ceratocystis pirilliformis, Diaporthe australafricana, Fusarium ophioides, Paecilomyces lecythidis, and Sporothrix stenoceras.</title>
        <authorList>
            <person name="Aylward J."/>
            <person name="Wilson A.M."/>
            <person name="Visagie C.M."/>
            <person name="Spraker J."/>
            <person name="Barnes I."/>
            <person name="Buitendag C."/>
            <person name="Ceriani C."/>
            <person name="Del Mar Angel L."/>
            <person name="du Plessis D."/>
            <person name="Fuchs T."/>
            <person name="Gasser K."/>
            <person name="Kramer D."/>
            <person name="Li W."/>
            <person name="Munsamy K."/>
            <person name="Piso A."/>
            <person name="Price J.L."/>
            <person name="Sonnekus B."/>
            <person name="Thomas C."/>
            <person name="van der Nest A."/>
            <person name="van Dijk A."/>
            <person name="van Heerden A."/>
            <person name="van Vuuren N."/>
            <person name="Yilmaz N."/>
            <person name="Duong T.A."/>
            <person name="van der Merwe N.A."/>
            <person name="Wingfield M.J."/>
            <person name="Wingfield B.D."/>
        </authorList>
    </citation>
    <scope>NUCLEOTIDE SEQUENCE [LARGE SCALE GENOMIC DNA]</scope>
    <source>
        <strain evidence="1 2">CMW 18167</strain>
    </source>
</reference>
<accession>A0ABR3XTE8</accession>
<sequence length="174" mass="20579">MSLRLKDCISSRPNTVIRRQYRDQDESEARKDATARVVARKTTFDSLYQILEDGWECHDTYLDDKQVESFHLAITTLKLDEKGESATLADEQFFQPLSSDQLQHLRFDESDFLTEKFLRSFRSFSQRYQDRENRSAASAMLESYLRQLVRQCIRKPEGESKRLSLKHIANWMNE</sequence>
<keyword evidence="2" id="KW-1185">Reference proteome</keyword>
<organism evidence="1 2">
    <name type="scientific">Paecilomyces lecythidis</name>
    <dbReference type="NCBI Taxonomy" id="3004212"/>
    <lineage>
        <taxon>Eukaryota</taxon>
        <taxon>Fungi</taxon>
        <taxon>Dikarya</taxon>
        <taxon>Ascomycota</taxon>
        <taxon>Pezizomycotina</taxon>
        <taxon>Eurotiomycetes</taxon>
        <taxon>Eurotiomycetidae</taxon>
        <taxon>Eurotiales</taxon>
        <taxon>Thermoascaceae</taxon>
        <taxon>Paecilomyces</taxon>
    </lineage>
</organism>
<proteinExistence type="predicted"/>
<gene>
    <name evidence="1" type="ORF">Plec18167_004167</name>
</gene>
<comment type="caution">
    <text evidence="1">The sequence shown here is derived from an EMBL/GenBank/DDBJ whole genome shotgun (WGS) entry which is preliminary data.</text>
</comment>
<dbReference type="EMBL" id="JAVDPF010000011">
    <property type="protein sequence ID" value="KAL1878872.1"/>
    <property type="molecule type" value="Genomic_DNA"/>
</dbReference>
<evidence type="ECO:0000313" key="1">
    <source>
        <dbReference type="EMBL" id="KAL1878872.1"/>
    </source>
</evidence>
<dbReference type="Proteomes" id="UP001583193">
    <property type="component" value="Unassembled WGS sequence"/>
</dbReference>
<evidence type="ECO:0000313" key="2">
    <source>
        <dbReference type="Proteomes" id="UP001583193"/>
    </source>
</evidence>